<evidence type="ECO:0000313" key="3">
    <source>
        <dbReference type="Proteomes" id="UP000460272"/>
    </source>
</evidence>
<protein>
    <recommendedName>
        <fullName evidence="4">Transporter</fullName>
    </recommendedName>
</protein>
<feature type="transmembrane region" description="Helical" evidence="1">
    <location>
        <begin position="63"/>
        <end position="83"/>
    </location>
</feature>
<comment type="caution">
    <text evidence="2">The sequence shown here is derived from an EMBL/GenBank/DDBJ whole genome shotgun (WGS) entry which is preliminary data.</text>
</comment>
<sequence>MSWLVWRQYRGSTAITGVLIGLFAVLVVITGLAMARQFHADFGACLAANTCRFPSDNASLGSGLIGAVVEFSLAVPALLGMFFGAPAVAREVETGTAHFAWTQAVTRRRWLTVKTGWLLLAAVAWGGAVGALVTWWAGPRNTVASNQFSPGTFDVQGIMPAAYSLFAMALGIAAGTLIRRVLPALGVTLGVFFGVRLMIMGWVRQHYMTPVTDVYNISQDIILPPKGAAWILGQGVRGPNGPLTMPGGPVQIVGNGFPVADVPAACHAYLTDGGSHVNRQLFPCLTSHGYSQYITYQPAARYWPFQFIESGIFIALAAVLIAVAFAVINRRDA</sequence>
<feature type="transmembrane region" description="Helical" evidence="1">
    <location>
        <begin position="117"/>
        <end position="138"/>
    </location>
</feature>
<keyword evidence="1" id="KW-1133">Transmembrane helix</keyword>
<dbReference type="EMBL" id="RPFW01000004">
    <property type="protein sequence ID" value="TVZ03059.1"/>
    <property type="molecule type" value="Genomic_DNA"/>
</dbReference>
<dbReference type="AlphaFoldDB" id="A0A6P2BV95"/>
<proteinExistence type="predicted"/>
<keyword evidence="1" id="KW-0812">Transmembrane</keyword>
<keyword evidence="1" id="KW-0472">Membrane</keyword>
<reference evidence="2 3" key="1">
    <citation type="submission" date="2018-11" db="EMBL/GenBank/DDBJ databases">
        <title>Trebonia kvetii gen.nov., sp.nov., a novel acidophilic actinobacterium, and proposal of the new actinobacterial family Treboniaceae fam. nov.</title>
        <authorList>
            <person name="Rapoport D."/>
            <person name="Sagova-Mareckova M."/>
            <person name="Sedlacek I."/>
            <person name="Provaznik J."/>
            <person name="Kralova S."/>
            <person name="Pavlinic D."/>
            <person name="Benes V."/>
            <person name="Kopecky J."/>
        </authorList>
    </citation>
    <scope>NUCLEOTIDE SEQUENCE [LARGE SCALE GENOMIC DNA]</scope>
    <source>
        <strain evidence="2 3">15Tr583</strain>
    </source>
</reference>
<feature type="transmembrane region" description="Helical" evidence="1">
    <location>
        <begin position="185"/>
        <end position="203"/>
    </location>
</feature>
<keyword evidence="3" id="KW-1185">Reference proteome</keyword>
<dbReference type="RefSeq" id="WP_145855456.1">
    <property type="nucleotide sequence ID" value="NZ_RPFW01000004.1"/>
</dbReference>
<feature type="transmembrane region" description="Helical" evidence="1">
    <location>
        <begin position="307"/>
        <end position="328"/>
    </location>
</feature>
<dbReference type="Proteomes" id="UP000460272">
    <property type="component" value="Unassembled WGS sequence"/>
</dbReference>
<dbReference type="OrthoDB" id="3579673at2"/>
<feature type="transmembrane region" description="Helical" evidence="1">
    <location>
        <begin position="158"/>
        <end position="178"/>
    </location>
</feature>
<evidence type="ECO:0008006" key="4">
    <source>
        <dbReference type="Google" id="ProtNLM"/>
    </source>
</evidence>
<accession>A0A6P2BV95</accession>
<gene>
    <name evidence="2" type="ORF">EAS64_21640</name>
</gene>
<evidence type="ECO:0000256" key="1">
    <source>
        <dbReference type="SAM" id="Phobius"/>
    </source>
</evidence>
<organism evidence="2 3">
    <name type="scientific">Trebonia kvetii</name>
    <dbReference type="NCBI Taxonomy" id="2480626"/>
    <lineage>
        <taxon>Bacteria</taxon>
        <taxon>Bacillati</taxon>
        <taxon>Actinomycetota</taxon>
        <taxon>Actinomycetes</taxon>
        <taxon>Streptosporangiales</taxon>
        <taxon>Treboniaceae</taxon>
        <taxon>Trebonia</taxon>
    </lineage>
</organism>
<name>A0A6P2BV95_9ACTN</name>
<evidence type="ECO:0000313" key="2">
    <source>
        <dbReference type="EMBL" id="TVZ03059.1"/>
    </source>
</evidence>